<proteinExistence type="predicted"/>
<keyword evidence="2" id="KW-1133">Transmembrane helix</keyword>
<keyword evidence="2" id="KW-0812">Transmembrane</keyword>
<organism evidence="3 4">
    <name type="scientific">Aduncisulcus paluster</name>
    <dbReference type="NCBI Taxonomy" id="2918883"/>
    <lineage>
        <taxon>Eukaryota</taxon>
        <taxon>Metamonada</taxon>
        <taxon>Carpediemonas-like organisms</taxon>
        <taxon>Aduncisulcus</taxon>
    </lineage>
</organism>
<evidence type="ECO:0008006" key="5">
    <source>
        <dbReference type="Google" id="ProtNLM"/>
    </source>
</evidence>
<feature type="transmembrane region" description="Helical" evidence="2">
    <location>
        <begin position="1507"/>
        <end position="1529"/>
    </location>
</feature>
<evidence type="ECO:0000313" key="3">
    <source>
        <dbReference type="EMBL" id="GKT34667.1"/>
    </source>
</evidence>
<feature type="non-terminal residue" evidence="3">
    <location>
        <position position="1530"/>
    </location>
</feature>
<feature type="region of interest" description="Disordered" evidence="1">
    <location>
        <begin position="1375"/>
        <end position="1411"/>
    </location>
</feature>
<dbReference type="EMBL" id="BQXS01010848">
    <property type="protein sequence ID" value="GKT34667.1"/>
    <property type="molecule type" value="Genomic_DNA"/>
</dbReference>
<sequence length="1530" mass="166176">MIQFATACAAASSSMTELIITNSTTDPIVFDTSVSMLCNSAKYSLIVSFESEVEFMKSATLKKFTFAGDGNSDITFYGATTLQDLSISNAKIKIAKSDDPLVLRDVSITSSQVRVSYPSLIPYNVSLYEETSLTVVGTLKMLPGTYISAIADDSMQNVSIVVKGDIEFTAEGSLGKPGRIVAKNIINANANPFLLVDGGMCHMSPSSIYSATSVDLTNITISGWNSPVQFSGSIPSSCDVDGNVQFGLKGAAFSNCKANRGGALQVESNLSIEQVFMFDQVTFDSCTAIGGGAIYTGSPLFVKGFGVDSIRPDVTKSLADYQADGSYIDYPLIISDCTATSGGAFVLAASEGYQKNVSLELLPTSKKMKSFLETNATDDDDALASTYKALIPFVLDNCSATYGEKYNTDAVHVCYTVDSTTLCPSMNADFEEAVSSKAWDASLSSTAEYDSDDYYAVTVQTFLDQLAEDAGIDPIIYDADSFSGNWLDAIIQSSDSGAAIEALFEDETADYCYTDPFGHAAECICQIDAYMDPDTCGVSFSDFDDLEVVVKEVTGNPCDEDITSDACQCYLNPSLDGCAVDNSNADFFTCFNEDFDVDGCCDTYGGVDNSLFCCYSSAIYMPDADATDVATCNDFTDDIYGDPTNEYYDNDMGYFFEECYNSISDDGHDLATCCLIFTFDSAAVLEGKLGVEVGSLCKSAYTINSYVALAIMMDWSLYQDEDGYTITSIIESYCITGKYGEGCAICEVLLASKVPFYDIFDICMDTFGSESDCCSITSDYQEDTFTNLLGVSQTAEVMYYPRAICPAAMVLYNEEFAVDFADADGVGELDYYLSMVYSLDFECSHIMTDDNDDPVIDITGTMCDFGSGENSLATSNSLCFETYTVEECCSFTGITAFKSFYELGTDCQKHRIYETVFELLDESATVSSATICARIALDETTTFGECDIYDVDLTCLTMSYYEPDYSNLSEAACLALLTDEPDNYVDCLTWSSSDNVTRCSTQYPLVVGSSFDMVDLLSIELEDDKTPSLSLQNSFARRKARRALLNASPKPYIHSTSATVTDGNSGISIDGYEKAVSVSLYSYFGEPTISLQEDGAFVTIATAASDDLYNKAAISPMFYKFVSSFTDAPTTQTQNIVVAAVQEEVHGHAFIKVFGSEVNAYKLSVYLPTCNIDSAHTIPGQNPFRGMCVTCNGPTTYKGIKETGADCQACPEGANCHNGGSIGSDPGYWTWVDPDNEGAIVVRSDGTVIHHECPVDDTCTGTDVYLTANNYKMTSELYDVGCAEGHNELLCLTCDEGWVRGGPNDGCGECGDTSTVAYTFGAILLFQFIFMFYGCIQTAREQLEDTEENKDNNTDGAIEMTESVTHGVADVEDVDSNSEYSDDSLSSPAVANVQSVQDAEEEEEDPEDEEYNNTIDATTATSLLLSHWQLLVVAPWGVQWGVLKLDSFDLSPKLFNTGLMCIWPDIFTPWMVTMFNMIFPTVVIVSSFFGMPYIMRKLHSVFKMFDAGVMFSLFCEIFLLIATEAAAAVF</sequence>
<protein>
    <recommendedName>
        <fullName evidence="5">Tyrosine-protein kinase ephrin type A/B receptor-like domain-containing protein</fullName>
    </recommendedName>
</protein>
<reference evidence="3" key="1">
    <citation type="submission" date="2022-03" db="EMBL/GenBank/DDBJ databases">
        <title>Draft genome sequence of Aduncisulcus paluster, a free-living microaerophilic Fornicata.</title>
        <authorList>
            <person name="Yuyama I."/>
            <person name="Kume K."/>
            <person name="Tamura T."/>
            <person name="Inagaki Y."/>
            <person name="Hashimoto T."/>
        </authorList>
    </citation>
    <scope>NUCLEOTIDE SEQUENCE</scope>
    <source>
        <strain evidence="3">NY0171</strain>
    </source>
</reference>
<keyword evidence="4" id="KW-1185">Reference proteome</keyword>
<feature type="compositionally biased region" description="Acidic residues" evidence="1">
    <location>
        <begin position="1398"/>
        <end position="1411"/>
    </location>
</feature>
<feature type="transmembrane region" description="Helical" evidence="2">
    <location>
        <begin position="1478"/>
        <end position="1495"/>
    </location>
</feature>
<feature type="transmembrane region" description="Helical" evidence="2">
    <location>
        <begin position="1316"/>
        <end position="1336"/>
    </location>
</feature>
<accession>A0ABQ5KQE3</accession>
<evidence type="ECO:0000313" key="4">
    <source>
        <dbReference type="Proteomes" id="UP001057375"/>
    </source>
</evidence>
<dbReference type="Proteomes" id="UP001057375">
    <property type="component" value="Unassembled WGS sequence"/>
</dbReference>
<keyword evidence="2" id="KW-0472">Membrane</keyword>
<name>A0ABQ5KQE3_9EUKA</name>
<evidence type="ECO:0000256" key="2">
    <source>
        <dbReference type="SAM" id="Phobius"/>
    </source>
</evidence>
<comment type="caution">
    <text evidence="3">The sequence shown here is derived from an EMBL/GenBank/DDBJ whole genome shotgun (WGS) entry which is preliminary data.</text>
</comment>
<gene>
    <name evidence="3" type="ORF">ADUPG1_007978</name>
</gene>
<evidence type="ECO:0000256" key="1">
    <source>
        <dbReference type="SAM" id="MobiDB-lite"/>
    </source>
</evidence>